<dbReference type="Pfam" id="PF00384">
    <property type="entry name" value="Molybdopterin"/>
    <property type="match status" value="1"/>
</dbReference>
<dbReference type="InterPro" id="IPR019574">
    <property type="entry name" value="NADH_UbQ_OxRdtase_Gsu_4Fe4S-bd"/>
</dbReference>
<dbReference type="Pfam" id="PF13510">
    <property type="entry name" value="Fer2_4"/>
    <property type="match status" value="1"/>
</dbReference>
<comment type="cofactor">
    <cofactor evidence="1">
        <name>[4Fe-4S] cluster</name>
        <dbReference type="ChEBI" id="CHEBI:49883"/>
    </cofactor>
</comment>
<comment type="catalytic activity">
    <reaction evidence="11">
        <text>a ubiquinone + NADH + 5 H(+)(in) = a ubiquinol + NAD(+) + 4 H(+)(out)</text>
        <dbReference type="Rhea" id="RHEA:29091"/>
        <dbReference type="Rhea" id="RHEA-COMP:9565"/>
        <dbReference type="Rhea" id="RHEA-COMP:9566"/>
        <dbReference type="ChEBI" id="CHEBI:15378"/>
        <dbReference type="ChEBI" id="CHEBI:16389"/>
        <dbReference type="ChEBI" id="CHEBI:17976"/>
        <dbReference type="ChEBI" id="CHEBI:57540"/>
        <dbReference type="ChEBI" id="CHEBI:57945"/>
        <dbReference type="EC" id="7.1.1.2"/>
    </reaction>
</comment>
<dbReference type="CDD" id="cd00207">
    <property type="entry name" value="fer2"/>
    <property type="match status" value="1"/>
</dbReference>
<dbReference type="PANTHER" id="PTHR43105">
    <property type="entry name" value="RESPIRATORY NITRATE REDUCTASE"/>
    <property type="match status" value="1"/>
</dbReference>
<keyword evidence="5" id="KW-0479">Metal-binding</keyword>
<organism evidence="18">
    <name type="scientific">Angiostrongylus costaricensis</name>
    <name type="common">Nematode worm</name>
    <dbReference type="NCBI Taxonomy" id="334426"/>
    <lineage>
        <taxon>Eukaryota</taxon>
        <taxon>Metazoa</taxon>
        <taxon>Ecdysozoa</taxon>
        <taxon>Nematoda</taxon>
        <taxon>Chromadorea</taxon>
        <taxon>Rhabditida</taxon>
        <taxon>Rhabditina</taxon>
        <taxon>Rhabditomorpha</taxon>
        <taxon>Strongyloidea</taxon>
        <taxon>Metastrongylidae</taxon>
        <taxon>Angiostrongylus</taxon>
    </lineage>
</organism>
<evidence type="ECO:0000256" key="11">
    <source>
        <dbReference type="ARBA" id="ARBA00049551"/>
    </source>
</evidence>
<dbReference type="NCBIfam" id="TIGR01973">
    <property type="entry name" value="NuoG"/>
    <property type="match status" value="1"/>
</dbReference>
<dbReference type="SMART" id="SM00929">
    <property type="entry name" value="NADH-G_4Fe-4S_3"/>
    <property type="match status" value="1"/>
</dbReference>
<protein>
    <recommendedName>
        <fullName evidence="3">NADH-ubiquinone oxidoreductase 75 kDa subunit, mitochondrial</fullName>
    </recommendedName>
</protein>
<sequence>MHRAGSVVHAVSRGKVVFRRAQSTVTSPEKIEVFINDKKIFVDPGLTILQACALVGVDIPRFCYHDRLSIAGNCRMCLVEVEKSMKPVASCAMPVMKGMKVKTNSDFVKKAREGIMEFLLFNHPLDCPICDQGGECDLQDQSVAFGCDRGRLQCEYDGKRAVEDKNIGPLVKTVMTRCIQCTRCVRFANEVKFNKKNTFPEGSDFYAIVLRSHFFGCFSTFFLFSRLSGNIIDLCPVGALTSKPYSFTARPWETRKTESVDIMDAIGSNIVLSHRTGELLRVLPKMNDDVNEEWISDKTRFAIDGLKIQRLLCPMIKDQDGVLRQTSWEEALFTIAKKLRDTPADLRAAVVGGLCDVESMVALKDLFNRFNSENLCTEEDFPATSDLRSNYIMNDTICGIENCDALLLVGTNPRYEAPVLNARIRKTYLYTDIEVAVIGGQSDLTYDYEYLGNNAKALDDLLLGKSPFAKFLSAKYPMIILGSAVIQGEKGACLLAKVQQLCDKLRNVVNVLHQWADQVGALDVGYKAGTAAIRKKPIKFLYLLGADEGKLTRQNLDPSAFIVYQGHHGDNGAEMADVVLPGAAYTEKEGTYVNTEGRAQRTLPAVSPPGDARVDWKIVRAISEVAGKSLPYDDIKQLRHRISEIAPHLVRFGDVERAGYLKQALQIAQTSAGPVDMNVTPAQHVLADFYITNVISRHSPTMAQAKKAALRDMFTESPYY</sequence>
<dbReference type="InterPro" id="IPR054351">
    <property type="entry name" value="NADH_UbQ_OxRdtase_ferredoxin"/>
</dbReference>
<keyword evidence="4" id="KW-0004">4Fe-4S</keyword>
<dbReference type="PROSITE" id="PS00643">
    <property type="entry name" value="COMPLEX1_75K_3"/>
    <property type="match status" value="1"/>
</dbReference>
<dbReference type="GO" id="GO:0051539">
    <property type="term" value="F:4 iron, 4 sulfur cluster binding"/>
    <property type="evidence" value="ECO:0007669"/>
    <property type="project" value="UniProtKB-KW"/>
</dbReference>
<dbReference type="GO" id="GO:0046872">
    <property type="term" value="F:metal ion binding"/>
    <property type="evidence" value="ECO:0007669"/>
    <property type="project" value="UniProtKB-KW"/>
</dbReference>
<reference evidence="18" key="1">
    <citation type="submission" date="2017-02" db="UniProtKB">
        <authorList>
            <consortium name="WormBaseParasite"/>
        </authorList>
    </citation>
    <scope>IDENTIFICATION</scope>
</reference>
<dbReference type="Gene3D" id="3.30.200.210">
    <property type="match status" value="1"/>
</dbReference>
<gene>
    <name evidence="16" type="ORF">ACOC_LOCUS12767</name>
</gene>
<dbReference type="Gene3D" id="3.10.20.740">
    <property type="match status" value="1"/>
</dbReference>
<keyword evidence="6" id="KW-1278">Translocase</keyword>
<dbReference type="InterPro" id="IPR001041">
    <property type="entry name" value="2Fe-2S_ferredoxin-type"/>
</dbReference>
<keyword evidence="17" id="KW-1185">Reference proteome</keyword>
<dbReference type="Gene3D" id="3.40.50.740">
    <property type="match status" value="1"/>
</dbReference>
<feature type="domain" description="4Fe-4S Mo/W bis-MGD-type" evidence="14">
    <location>
        <begin position="254"/>
        <end position="310"/>
    </location>
</feature>
<dbReference type="InterPro" id="IPR000283">
    <property type="entry name" value="NADH_UbQ_OxRdtase_75kDa_su_CS"/>
</dbReference>
<evidence type="ECO:0000259" key="13">
    <source>
        <dbReference type="PROSITE" id="PS51085"/>
    </source>
</evidence>
<dbReference type="GO" id="GO:0045271">
    <property type="term" value="C:respiratory chain complex I"/>
    <property type="evidence" value="ECO:0007669"/>
    <property type="project" value="UniProtKB-ARBA"/>
</dbReference>
<dbReference type="Pfam" id="PF22151">
    <property type="entry name" value="Fer4_NDSU1"/>
    <property type="match status" value="1"/>
</dbReference>
<dbReference type="FunFam" id="3.40.50.740:FF:000012">
    <property type="entry name" value="NADH dehydrogenase [ubiquinone] iron-sulfur protein 1 mitochondrial"/>
    <property type="match status" value="1"/>
</dbReference>
<name>A0A0R3Q193_ANGCS</name>
<dbReference type="OMA" id="QAMAYGV"/>
<dbReference type="WBParaSite" id="ACOC_0001276601-mRNA-1">
    <property type="protein sequence ID" value="ACOC_0001276601-mRNA-1"/>
    <property type="gene ID" value="ACOC_0001276601"/>
</dbReference>
<evidence type="ECO:0000313" key="17">
    <source>
        <dbReference type="Proteomes" id="UP000267027"/>
    </source>
</evidence>
<dbReference type="EMBL" id="UYYA01005210">
    <property type="protein sequence ID" value="VDM64352.1"/>
    <property type="molecule type" value="Genomic_DNA"/>
</dbReference>
<dbReference type="Pfam" id="PF09326">
    <property type="entry name" value="NADH_dhqG_C"/>
    <property type="match status" value="1"/>
</dbReference>
<evidence type="ECO:0000256" key="6">
    <source>
        <dbReference type="ARBA" id="ARBA00022967"/>
    </source>
</evidence>
<feature type="domain" description="2Fe-2S ferredoxin-type" evidence="13">
    <location>
        <begin position="29"/>
        <end position="107"/>
    </location>
</feature>
<dbReference type="OrthoDB" id="10249365at2759"/>
<accession>A0A0R3Q193</accession>
<evidence type="ECO:0000259" key="14">
    <source>
        <dbReference type="PROSITE" id="PS51669"/>
    </source>
</evidence>
<keyword evidence="9" id="KW-0520">NAD</keyword>
<dbReference type="InterPro" id="IPR036010">
    <property type="entry name" value="2Fe-2S_ferredoxin-like_sf"/>
</dbReference>
<comment type="similarity">
    <text evidence="2 12">Belongs to the complex I 75 kDa subunit family.</text>
</comment>
<evidence type="ECO:0000313" key="16">
    <source>
        <dbReference type="EMBL" id="VDM64352.1"/>
    </source>
</evidence>
<dbReference type="AlphaFoldDB" id="A0A0R3Q193"/>
<evidence type="ECO:0000256" key="8">
    <source>
        <dbReference type="ARBA" id="ARBA00023014"/>
    </source>
</evidence>
<dbReference type="InterPro" id="IPR010228">
    <property type="entry name" value="NADH_UbQ_OxRdtase_Gsu"/>
</dbReference>
<dbReference type="Pfam" id="PF10588">
    <property type="entry name" value="NADH-G_4Fe-4S_3"/>
    <property type="match status" value="1"/>
</dbReference>
<keyword evidence="7" id="KW-0408">Iron</keyword>
<evidence type="ECO:0000256" key="10">
    <source>
        <dbReference type="ARBA" id="ARBA00034078"/>
    </source>
</evidence>
<dbReference type="GO" id="GO:0016651">
    <property type="term" value="F:oxidoreductase activity, acting on NAD(P)H"/>
    <property type="evidence" value="ECO:0007669"/>
    <property type="project" value="InterPro"/>
</dbReference>
<evidence type="ECO:0000256" key="12">
    <source>
        <dbReference type="RuleBase" id="RU004523"/>
    </source>
</evidence>
<dbReference type="STRING" id="334426.A0A0R3Q193"/>
<dbReference type="InterPro" id="IPR015405">
    <property type="entry name" value="NDUFS1-like_C"/>
</dbReference>
<evidence type="ECO:0000256" key="1">
    <source>
        <dbReference type="ARBA" id="ARBA00001966"/>
    </source>
</evidence>
<evidence type="ECO:0000256" key="2">
    <source>
        <dbReference type="ARBA" id="ARBA00005404"/>
    </source>
</evidence>
<dbReference type="PROSITE" id="PS51839">
    <property type="entry name" value="4FE4S_HC3"/>
    <property type="match status" value="1"/>
</dbReference>
<dbReference type="PANTHER" id="PTHR43105:SF13">
    <property type="entry name" value="NADH-UBIQUINONE OXIDOREDUCTASE 75 KDA SUBUNIT, MITOCHONDRIAL"/>
    <property type="match status" value="1"/>
</dbReference>
<evidence type="ECO:0000256" key="4">
    <source>
        <dbReference type="ARBA" id="ARBA00022485"/>
    </source>
</evidence>
<evidence type="ECO:0000256" key="3">
    <source>
        <dbReference type="ARBA" id="ARBA00013888"/>
    </source>
</evidence>
<evidence type="ECO:0000256" key="5">
    <source>
        <dbReference type="ARBA" id="ARBA00022723"/>
    </source>
</evidence>
<dbReference type="PROSITE" id="PS00642">
    <property type="entry name" value="COMPLEX1_75K_2"/>
    <property type="match status" value="1"/>
</dbReference>
<dbReference type="InterPro" id="IPR050123">
    <property type="entry name" value="Prok_molybdopt-oxidoreductase"/>
</dbReference>
<dbReference type="SUPFAM" id="SSF54292">
    <property type="entry name" value="2Fe-2S ferredoxin-like"/>
    <property type="match status" value="1"/>
</dbReference>
<dbReference type="GO" id="GO:0042773">
    <property type="term" value="P:ATP synthesis coupled electron transport"/>
    <property type="evidence" value="ECO:0007669"/>
    <property type="project" value="InterPro"/>
</dbReference>
<dbReference type="PROSITE" id="PS51085">
    <property type="entry name" value="2FE2S_FER_2"/>
    <property type="match status" value="1"/>
</dbReference>
<evidence type="ECO:0000256" key="9">
    <source>
        <dbReference type="ARBA" id="ARBA00023027"/>
    </source>
</evidence>
<evidence type="ECO:0000256" key="7">
    <source>
        <dbReference type="ARBA" id="ARBA00023004"/>
    </source>
</evidence>
<dbReference type="GO" id="GO:0005743">
    <property type="term" value="C:mitochondrial inner membrane"/>
    <property type="evidence" value="ECO:0007669"/>
    <property type="project" value="UniProtKB-ARBA"/>
</dbReference>
<reference evidence="16 17" key="2">
    <citation type="submission" date="2018-11" db="EMBL/GenBank/DDBJ databases">
        <authorList>
            <consortium name="Pathogen Informatics"/>
        </authorList>
    </citation>
    <scope>NUCLEOTIDE SEQUENCE [LARGE SCALE GENOMIC DNA]</scope>
    <source>
        <strain evidence="16 17">Costa Rica</strain>
    </source>
</reference>
<dbReference type="FunFam" id="3.10.20.740:FF:000001">
    <property type="entry name" value="NADH-quinone oxidoreductase subunit G"/>
    <property type="match status" value="1"/>
</dbReference>
<dbReference type="FunFam" id="3.30.200.210:FF:000002">
    <property type="entry name" value="NADH-ubiquinone oxidoreductase 75 kDa subunit"/>
    <property type="match status" value="1"/>
</dbReference>
<dbReference type="GO" id="GO:0008137">
    <property type="term" value="F:NADH dehydrogenase (ubiquinone) activity"/>
    <property type="evidence" value="ECO:0007669"/>
    <property type="project" value="UniProtKB-EC"/>
</dbReference>
<dbReference type="InterPro" id="IPR006656">
    <property type="entry name" value="Mopterin_OxRdtase"/>
</dbReference>
<dbReference type="SUPFAM" id="SSF53706">
    <property type="entry name" value="Formate dehydrogenase/DMSO reductase, domains 1-3"/>
    <property type="match status" value="1"/>
</dbReference>
<evidence type="ECO:0000313" key="18">
    <source>
        <dbReference type="WBParaSite" id="ACOC_0001276601-mRNA-1"/>
    </source>
</evidence>
<dbReference type="InterPro" id="IPR006963">
    <property type="entry name" value="Mopterin_OxRdtase_4Fe-4S_dom"/>
</dbReference>
<dbReference type="PROSITE" id="PS00641">
    <property type="entry name" value="COMPLEX1_75K_1"/>
    <property type="match status" value="1"/>
</dbReference>
<feature type="domain" description="4Fe-4S His(Cys)3-ligated-type" evidence="15">
    <location>
        <begin position="107"/>
        <end position="146"/>
    </location>
</feature>
<keyword evidence="8" id="KW-0411">Iron-sulfur</keyword>
<dbReference type="CDD" id="cd02773">
    <property type="entry name" value="MopB_Res-Cmplx1_Nad11"/>
    <property type="match status" value="1"/>
</dbReference>
<dbReference type="SUPFAM" id="SSF54862">
    <property type="entry name" value="4Fe-4S ferredoxins"/>
    <property type="match status" value="1"/>
</dbReference>
<dbReference type="Pfam" id="PF22117">
    <property type="entry name" value="Fer4_Nqo3"/>
    <property type="match status" value="1"/>
</dbReference>
<dbReference type="PROSITE" id="PS51669">
    <property type="entry name" value="4FE4S_MOW_BIS_MGD"/>
    <property type="match status" value="1"/>
</dbReference>
<evidence type="ECO:0000259" key="15">
    <source>
        <dbReference type="PROSITE" id="PS51839"/>
    </source>
</evidence>
<proteinExistence type="inferred from homology"/>
<comment type="cofactor">
    <cofactor evidence="10">
        <name>[2Fe-2S] cluster</name>
        <dbReference type="ChEBI" id="CHEBI:190135"/>
    </cofactor>
</comment>
<dbReference type="Proteomes" id="UP000267027">
    <property type="component" value="Unassembled WGS sequence"/>
</dbReference>